<evidence type="ECO:0000256" key="1">
    <source>
        <dbReference type="ARBA" id="ARBA00022801"/>
    </source>
</evidence>
<evidence type="ECO:0000313" key="4">
    <source>
        <dbReference type="Proteomes" id="UP000824001"/>
    </source>
</evidence>
<feature type="domain" description="Peptidase S9 prolyl oligopeptidase catalytic" evidence="2">
    <location>
        <begin position="446"/>
        <end position="651"/>
    </location>
</feature>
<dbReference type="PANTHER" id="PTHR42776:SF27">
    <property type="entry name" value="DIPEPTIDYL PEPTIDASE FAMILY MEMBER 6"/>
    <property type="match status" value="1"/>
</dbReference>
<sequence length="652" mass="73988">MARAIEIETFLRYSFPNRVSYSPRGTRAAFVLTTPDEALNRYENSLWRIEGGRAERAFGMGGQRVYRWEDEEHVLFTKREGNGTVLLRGDVTTGETRRLALFPLLINDFQILECSALAALCRTDVNHPDEWRLEKAGREELASRRAAEAAEYRVVDELPFYDNGKPDVVCKQRDSLFLLDVSGGILERITPPTFQTQFFTVEGDGVYYYGSDFTRKMSVFYELWSYRPGEGARCIYNGGKYNMRGLALWNGRLIMLGNTNPNVKLFHGEFYEVDIESGEISSLCPYTRSIRSYVTGDCAYGEPRLCKTDAERLYFISSIDNEAWLMALGADGRVSPVLRHEGAVCDFDICGGELLFTALWDNRPLECYRASLADAAATAERLSDFHGALLADRYVAEPQPHSFEFDGWRIDGWALLPKDYDSEKRYPAILDIHGGPNACYSTAYCHEMQVWAGRGFFVLFCNPVGSEGRGDEFMNIHGHFGERDYECVMKFTDEMLAKYPQIDASRLCVTGGSYGGFMTNWIVTHTDRFAAAATQRSIANWVSAILLCDNGWYNMPLQMCADVYTGADKLWEQSPLKYIENAKTPTLVLHSDCDYSVPVEEGLQFYSALQAKGVETRMVIFKGENHELSRSGSPRQRLRRLREITAWLEGHI</sequence>
<evidence type="ECO:0000313" key="3">
    <source>
        <dbReference type="EMBL" id="HIS66488.1"/>
    </source>
</evidence>
<dbReference type="GO" id="GO:0006508">
    <property type="term" value="P:proteolysis"/>
    <property type="evidence" value="ECO:0007669"/>
    <property type="project" value="InterPro"/>
</dbReference>
<reference evidence="3" key="2">
    <citation type="journal article" date="2021" name="PeerJ">
        <title>Extensive microbial diversity within the chicken gut microbiome revealed by metagenomics and culture.</title>
        <authorList>
            <person name="Gilroy R."/>
            <person name="Ravi A."/>
            <person name="Getino M."/>
            <person name="Pursley I."/>
            <person name="Horton D.L."/>
            <person name="Alikhan N.F."/>
            <person name="Baker D."/>
            <person name="Gharbi K."/>
            <person name="Hall N."/>
            <person name="Watson M."/>
            <person name="Adriaenssens E.M."/>
            <person name="Foster-Nyarko E."/>
            <person name="Jarju S."/>
            <person name="Secka A."/>
            <person name="Antonio M."/>
            <person name="Oren A."/>
            <person name="Chaudhuri R.R."/>
            <person name="La Ragione R."/>
            <person name="Hildebrand F."/>
            <person name="Pallen M.J."/>
        </authorList>
    </citation>
    <scope>NUCLEOTIDE SEQUENCE</scope>
    <source>
        <strain evidence="3">ChiHjej10B9-9673</strain>
    </source>
</reference>
<proteinExistence type="predicted"/>
<dbReference type="EMBL" id="DVJK01000079">
    <property type="protein sequence ID" value="HIS66488.1"/>
    <property type="molecule type" value="Genomic_DNA"/>
</dbReference>
<dbReference type="SUPFAM" id="SSF53474">
    <property type="entry name" value="alpha/beta-Hydrolases"/>
    <property type="match status" value="1"/>
</dbReference>
<dbReference type="InterPro" id="IPR029058">
    <property type="entry name" value="AB_hydrolase_fold"/>
</dbReference>
<dbReference type="Pfam" id="PF00326">
    <property type="entry name" value="Peptidase_S9"/>
    <property type="match status" value="1"/>
</dbReference>
<dbReference type="SUPFAM" id="SSF69304">
    <property type="entry name" value="Tricorn protease N-terminal domain"/>
    <property type="match status" value="1"/>
</dbReference>
<evidence type="ECO:0000259" key="2">
    <source>
        <dbReference type="Pfam" id="PF00326"/>
    </source>
</evidence>
<protein>
    <submittedName>
        <fullName evidence="3">S9 family peptidase</fullName>
    </submittedName>
</protein>
<comment type="caution">
    <text evidence="3">The sequence shown here is derived from an EMBL/GenBank/DDBJ whole genome shotgun (WGS) entry which is preliminary data.</text>
</comment>
<accession>A0A9D1JV63</accession>
<dbReference type="Gene3D" id="3.40.50.1820">
    <property type="entry name" value="alpha/beta hydrolase"/>
    <property type="match status" value="1"/>
</dbReference>
<organism evidence="3 4">
    <name type="scientific">Candidatus Scatomorpha merdipullorum</name>
    <dbReference type="NCBI Taxonomy" id="2840927"/>
    <lineage>
        <taxon>Bacteria</taxon>
        <taxon>Bacillati</taxon>
        <taxon>Bacillota</taxon>
        <taxon>Clostridia</taxon>
        <taxon>Eubacteriales</taxon>
        <taxon>Candidatus Scatomorpha</taxon>
    </lineage>
</organism>
<name>A0A9D1JV63_9FIRM</name>
<dbReference type="InterPro" id="IPR001375">
    <property type="entry name" value="Peptidase_S9_cat"/>
</dbReference>
<keyword evidence="1" id="KW-0378">Hydrolase</keyword>
<dbReference type="GO" id="GO:0004252">
    <property type="term" value="F:serine-type endopeptidase activity"/>
    <property type="evidence" value="ECO:0007669"/>
    <property type="project" value="TreeGrafter"/>
</dbReference>
<dbReference type="AlphaFoldDB" id="A0A9D1JV63"/>
<reference evidence="3" key="1">
    <citation type="submission" date="2020-10" db="EMBL/GenBank/DDBJ databases">
        <authorList>
            <person name="Gilroy R."/>
        </authorList>
    </citation>
    <scope>NUCLEOTIDE SEQUENCE</scope>
    <source>
        <strain evidence="3">ChiHjej10B9-9673</strain>
    </source>
</reference>
<dbReference type="PANTHER" id="PTHR42776">
    <property type="entry name" value="SERINE PEPTIDASE S9 FAMILY MEMBER"/>
    <property type="match status" value="1"/>
</dbReference>
<gene>
    <name evidence="3" type="ORF">IAC18_02875</name>
</gene>
<dbReference type="Proteomes" id="UP000824001">
    <property type="component" value="Unassembled WGS sequence"/>
</dbReference>